<evidence type="ECO:0000313" key="2">
    <source>
        <dbReference type="EMBL" id="RDH26502.1"/>
    </source>
</evidence>
<evidence type="ECO:0000259" key="1">
    <source>
        <dbReference type="Pfam" id="PF01636"/>
    </source>
</evidence>
<dbReference type="RefSeq" id="XP_026619524.1">
    <property type="nucleotide sequence ID" value="XM_026768464.1"/>
</dbReference>
<dbReference type="GeneID" id="38136820"/>
<keyword evidence="2" id="KW-0808">Transferase</keyword>
<accession>A0A3F3PIE6</accession>
<evidence type="ECO:0000313" key="3">
    <source>
        <dbReference type="Proteomes" id="UP000253729"/>
    </source>
</evidence>
<feature type="non-terminal residue" evidence="2">
    <location>
        <position position="1"/>
    </location>
</feature>
<dbReference type="InterPro" id="IPR051035">
    <property type="entry name" value="Mito_inheritance_9"/>
</dbReference>
<dbReference type="GO" id="GO:0016740">
    <property type="term" value="F:transferase activity"/>
    <property type="evidence" value="ECO:0007669"/>
    <property type="project" value="UniProtKB-KW"/>
</dbReference>
<dbReference type="Gene3D" id="3.30.200.20">
    <property type="entry name" value="Phosphorylase Kinase, domain 1"/>
    <property type="match status" value="1"/>
</dbReference>
<dbReference type="InterPro" id="IPR002575">
    <property type="entry name" value="Aminoglycoside_PTrfase"/>
</dbReference>
<dbReference type="EMBL" id="KZ852140">
    <property type="protein sequence ID" value="RDH26502.1"/>
    <property type="molecule type" value="Genomic_DNA"/>
</dbReference>
<keyword evidence="3" id="KW-1185">Reference proteome</keyword>
<dbReference type="AlphaFoldDB" id="A0A3F3PIE6"/>
<proteinExistence type="predicted"/>
<dbReference type="STRING" id="1341132.A0A3F3PIE6"/>
<dbReference type="Pfam" id="PF01636">
    <property type="entry name" value="APH"/>
    <property type="match status" value="1"/>
</dbReference>
<dbReference type="GO" id="GO:0005739">
    <property type="term" value="C:mitochondrion"/>
    <property type="evidence" value="ECO:0007669"/>
    <property type="project" value="TreeGrafter"/>
</dbReference>
<dbReference type="PANTHER" id="PTHR36091:SF2">
    <property type="entry name" value="AMINOGLYCOSIDE PHOSPHOTRANSFERASE DOMAIN-CONTAINING PROTEIN"/>
    <property type="match status" value="1"/>
</dbReference>
<gene>
    <name evidence="2" type="ORF">BDQ94DRAFT_155459</name>
</gene>
<dbReference type="Gene3D" id="3.90.1200.10">
    <property type="match status" value="1"/>
</dbReference>
<protein>
    <submittedName>
        <fullName evidence="2">Phosphotransferase family protein</fullName>
    </submittedName>
</protein>
<dbReference type="InterPro" id="IPR011009">
    <property type="entry name" value="Kinase-like_dom_sf"/>
</dbReference>
<name>A0A3F3PIE6_9EURO</name>
<feature type="domain" description="Aminoglycoside phosphotransferase" evidence="1">
    <location>
        <begin position="107"/>
        <end position="379"/>
    </location>
</feature>
<reference evidence="2 3" key="1">
    <citation type="submission" date="2018-07" db="EMBL/GenBank/DDBJ databases">
        <title>The genomes of Aspergillus section Nigri reveals drivers in fungal speciation.</title>
        <authorList>
            <consortium name="DOE Joint Genome Institute"/>
            <person name="Vesth T.C."/>
            <person name="Nybo J."/>
            <person name="Theobald S."/>
            <person name="Brandl J."/>
            <person name="Frisvad J.C."/>
            <person name="Nielsen K.F."/>
            <person name="Lyhne E.K."/>
            <person name="Kogle M.E."/>
            <person name="Kuo A."/>
            <person name="Riley R."/>
            <person name="Clum A."/>
            <person name="Nolan M."/>
            <person name="Lipzen A."/>
            <person name="Salamov A."/>
            <person name="Henrissat B."/>
            <person name="Wiebenga A."/>
            <person name="De vries R.P."/>
            <person name="Grigoriev I.V."/>
            <person name="Mortensen U.H."/>
            <person name="Andersen M.R."/>
            <person name="Baker S.E."/>
        </authorList>
    </citation>
    <scope>NUCLEOTIDE SEQUENCE [LARGE SCALE GENOMIC DNA]</scope>
    <source>
        <strain evidence="2 3">CBS 139.54b</strain>
    </source>
</reference>
<dbReference type="Proteomes" id="UP000253729">
    <property type="component" value="Unassembled WGS sequence"/>
</dbReference>
<dbReference type="SUPFAM" id="SSF56112">
    <property type="entry name" value="Protein kinase-like (PK-like)"/>
    <property type="match status" value="1"/>
</dbReference>
<sequence>MKLPTRWTAHFKFYIHPQEIYHPHTLRSNSKLPFSPFPCLFNGYCRHLRVMSSASMPHRDTDLFQYTSGRWLWDEEQQLRERFSPFNVPELQRIAAQSVGADTCTAITELAEGSFNKTFRLQMDNGSSVIARIPHPIAGPRHYTTASEVATMEFARTILGVPTPRVYAWNADVNNAVGSEYIIMEEAAGTKLDDIWDVISLEEKIEIMKDLVQLEKKMLQVPLNNYGSLYFANTNIRGATPVDICADVSPELKDKINRRFVIGPVAERHYWLKERAEMALDRGPWKQPQDYVLSLAHREEAWIQKYATPRPKDDPLVTSASQNSPNSHIDLLHKYLKVAPYLLPNAPAVVAPYIWHTDLHAGNIFVQKGKISSVIDWQGLWAAPLILQARHARLVDYNGEVILKAPANFKDLEPAEKTRIRGLMSSSILLYLYEKQIAQDIPLLDRVLRFDHGRIRCEPILFVGDTWDDEIIPLRESLIRVERSWNELGFDFPCPINFTEDDLRIHAEESDGWNDVQEFWDSVAHIVSRDGWTPHHLYDDAISLFTELRDIGLKAMVGKERDAFEKQTQWVKKH</sequence>
<dbReference type="PANTHER" id="PTHR36091">
    <property type="entry name" value="ALTERED INHERITANCE OF MITOCHONDRIA PROTEIN 9, MITOCHONDRIAL"/>
    <property type="match status" value="1"/>
</dbReference>
<organism evidence="2 3">
    <name type="scientific">Aspergillus welwitschiae</name>
    <dbReference type="NCBI Taxonomy" id="1341132"/>
    <lineage>
        <taxon>Eukaryota</taxon>
        <taxon>Fungi</taxon>
        <taxon>Dikarya</taxon>
        <taxon>Ascomycota</taxon>
        <taxon>Pezizomycotina</taxon>
        <taxon>Eurotiomycetes</taxon>
        <taxon>Eurotiomycetidae</taxon>
        <taxon>Eurotiales</taxon>
        <taxon>Aspergillaceae</taxon>
        <taxon>Aspergillus</taxon>
        <taxon>Aspergillus subgen. Circumdati</taxon>
    </lineage>
</organism>